<dbReference type="Proteomes" id="UP000253498">
    <property type="component" value="Unassembled WGS sequence"/>
</dbReference>
<protein>
    <recommendedName>
        <fullName evidence="3">MarR family transcriptional regulator</fullName>
    </recommendedName>
</protein>
<evidence type="ECO:0000313" key="2">
    <source>
        <dbReference type="Proteomes" id="UP000253498"/>
    </source>
</evidence>
<proteinExistence type="predicted"/>
<dbReference type="EMBL" id="LESJ01000009">
    <property type="protein sequence ID" value="RBT66404.1"/>
    <property type="molecule type" value="Genomic_DNA"/>
</dbReference>
<gene>
    <name evidence="1" type="ORF">EB03_02715</name>
</gene>
<accession>A0AB37II65</accession>
<dbReference type="AlphaFoldDB" id="A0AB37II65"/>
<comment type="caution">
    <text evidence="1">The sequence shown here is derived from an EMBL/GenBank/DDBJ whole genome shotgun (WGS) entry which is preliminary data.</text>
</comment>
<reference evidence="1 2" key="1">
    <citation type="submission" date="2015-06" db="EMBL/GenBank/DDBJ databases">
        <title>The Genome Sequence of Enterococcus hirae 88EA1.</title>
        <authorList>
            <consortium name="The Broad Institute Genomics Platform"/>
            <consortium name="The Broad Institute Genome Sequencing Center for Infectious Disease"/>
            <person name="Earl A.M."/>
            <person name="Van Tyne D."/>
            <person name="Lebreton F."/>
            <person name="Saavedra J.T."/>
            <person name="Gilmore M.S."/>
            <person name="Manson McGuire A."/>
            <person name="Clock S."/>
            <person name="Crupain M."/>
            <person name="Rangan U."/>
            <person name="Young S."/>
            <person name="Abouelleil A."/>
            <person name="Cao P."/>
            <person name="Chapman S.B."/>
            <person name="Griggs A."/>
            <person name="Priest M."/>
            <person name="Shea T."/>
            <person name="Wortman J."/>
            <person name="Nusbaum C."/>
            <person name="Birren B."/>
        </authorList>
    </citation>
    <scope>NUCLEOTIDE SEQUENCE [LARGE SCALE GENOMIC DNA]</scope>
    <source>
        <strain evidence="1 2">88EA1</strain>
    </source>
</reference>
<evidence type="ECO:0008006" key="3">
    <source>
        <dbReference type="Google" id="ProtNLM"/>
    </source>
</evidence>
<sequence>MDNIDNINGIRFLQKKESVPYHNRLTYKATILLLILLKCCRGRGCSIEKFQILMNYLYSKESQDTLIDFVETKKTFVYLRFDSTIIKALEFMKSDGLIDIQQNVSFKMTDKGRAIAIAIWEDKEVFLFEKAFLSKMGSSLTENLVQEINNSIFGN</sequence>
<name>A0AB37II65_ENTHR</name>
<dbReference type="RefSeq" id="WP_096709802.1">
    <property type="nucleotide sequence ID" value="NZ_JBFCRC010000004.1"/>
</dbReference>
<evidence type="ECO:0000313" key="1">
    <source>
        <dbReference type="EMBL" id="RBT66404.1"/>
    </source>
</evidence>
<organism evidence="1 2">
    <name type="scientific">Enterococcus hirae</name>
    <dbReference type="NCBI Taxonomy" id="1354"/>
    <lineage>
        <taxon>Bacteria</taxon>
        <taxon>Bacillati</taxon>
        <taxon>Bacillota</taxon>
        <taxon>Bacilli</taxon>
        <taxon>Lactobacillales</taxon>
        <taxon>Enterococcaceae</taxon>
        <taxon>Enterococcus</taxon>
    </lineage>
</organism>